<keyword evidence="1" id="KW-0472">Membrane</keyword>
<dbReference type="AlphaFoldDB" id="A0A158HWW7"/>
<sequence>MNFIDTLAQLDWIRGVRFWILVATAFAAWEAAFLFRRAVLTLAKKGGDHVR</sequence>
<keyword evidence="3" id="KW-1185">Reference proteome</keyword>
<name>A0A158HWW7_9BURK</name>
<dbReference type="EMBL" id="FCON02000020">
    <property type="protein sequence ID" value="SAL48852.1"/>
    <property type="molecule type" value="Genomic_DNA"/>
</dbReference>
<organism evidence="2 3">
    <name type="scientific">Caballeronia choica</name>
    <dbReference type="NCBI Taxonomy" id="326476"/>
    <lineage>
        <taxon>Bacteria</taxon>
        <taxon>Pseudomonadati</taxon>
        <taxon>Pseudomonadota</taxon>
        <taxon>Betaproteobacteria</taxon>
        <taxon>Burkholderiales</taxon>
        <taxon>Burkholderiaceae</taxon>
        <taxon>Caballeronia</taxon>
    </lineage>
</organism>
<keyword evidence="1" id="KW-1133">Transmembrane helix</keyword>
<gene>
    <name evidence="2" type="ORF">AWB68_02408</name>
</gene>
<feature type="transmembrane region" description="Helical" evidence="1">
    <location>
        <begin position="16"/>
        <end position="35"/>
    </location>
</feature>
<keyword evidence="1" id="KW-0812">Transmembrane</keyword>
<evidence type="ECO:0000313" key="3">
    <source>
        <dbReference type="Proteomes" id="UP000054770"/>
    </source>
</evidence>
<dbReference type="Proteomes" id="UP000054770">
    <property type="component" value="Unassembled WGS sequence"/>
</dbReference>
<proteinExistence type="predicted"/>
<evidence type="ECO:0000256" key="1">
    <source>
        <dbReference type="SAM" id="Phobius"/>
    </source>
</evidence>
<protein>
    <submittedName>
        <fullName evidence="2">Uncharacterized protein</fullName>
    </submittedName>
</protein>
<reference evidence="2" key="1">
    <citation type="submission" date="2016-01" db="EMBL/GenBank/DDBJ databases">
        <authorList>
            <person name="Peeters C."/>
        </authorList>
    </citation>
    <scope>NUCLEOTIDE SEQUENCE [LARGE SCALE GENOMIC DNA]</scope>
    <source>
        <strain evidence="2">LMG 22940</strain>
    </source>
</reference>
<accession>A0A158HWW7</accession>
<comment type="caution">
    <text evidence="2">The sequence shown here is derived from an EMBL/GenBank/DDBJ whole genome shotgun (WGS) entry which is preliminary data.</text>
</comment>
<evidence type="ECO:0000313" key="2">
    <source>
        <dbReference type="EMBL" id="SAL48852.1"/>
    </source>
</evidence>